<dbReference type="Proteomes" id="UP000287910">
    <property type="component" value="Unassembled WGS sequence"/>
</dbReference>
<dbReference type="InterPro" id="IPR029058">
    <property type="entry name" value="AB_hydrolase_fold"/>
</dbReference>
<dbReference type="PANTHER" id="PTHR48081:SF8">
    <property type="entry name" value="ALPHA_BETA HYDROLASE FOLD-3 DOMAIN-CONTAINING PROTEIN-RELATED"/>
    <property type="match status" value="1"/>
</dbReference>
<dbReference type="AlphaFoldDB" id="A0A432LBT8"/>
<evidence type="ECO:0000313" key="4">
    <source>
        <dbReference type="Proteomes" id="UP000287910"/>
    </source>
</evidence>
<keyword evidence="1 3" id="KW-0378">Hydrolase</keyword>
<feature type="domain" description="Alpha/beta hydrolase fold-3" evidence="2">
    <location>
        <begin position="81"/>
        <end position="287"/>
    </location>
</feature>
<comment type="caution">
    <text evidence="3">The sequence shown here is derived from an EMBL/GenBank/DDBJ whole genome shotgun (WGS) entry which is preliminary data.</text>
</comment>
<accession>A0A432LBT8</accession>
<evidence type="ECO:0000313" key="3">
    <source>
        <dbReference type="EMBL" id="RUL52199.1"/>
    </source>
</evidence>
<organism evidence="3 4">
    <name type="scientific">Lysinibacillus antri</name>
    <dbReference type="NCBI Taxonomy" id="2498145"/>
    <lineage>
        <taxon>Bacteria</taxon>
        <taxon>Bacillati</taxon>
        <taxon>Bacillota</taxon>
        <taxon>Bacilli</taxon>
        <taxon>Bacillales</taxon>
        <taxon>Bacillaceae</taxon>
        <taxon>Lysinibacillus</taxon>
    </lineage>
</organism>
<dbReference type="Pfam" id="PF07859">
    <property type="entry name" value="Abhydrolase_3"/>
    <property type="match status" value="1"/>
</dbReference>
<dbReference type="PANTHER" id="PTHR48081">
    <property type="entry name" value="AB HYDROLASE SUPERFAMILY PROTEIN C4A8.06C"/>
    <property type="match status" value="1"/>
</dbReference>
<name>A0A432LBT8_9BACI</name>
<keyword evidence="4" id="KW-1185">Reference proteome</keyword>
<reference evidence="3 4" key="1">
    <citation type="submission" date="2018-12" db="EMBL/GenBank/DDBJ databases">
        <title>Lysinibacillus antri sp. nov., isolated from a cave soil.</title>
        <authorList>
            <person name="Narsing Rao M.P."/>
            <person name="Zhang H."/>
            <person name="Dong Z.-Y."/>
            <person name="Niu X.-K."/>
            <person name="Zhang K."/>
            <person name="Fang B.-Z."/>
            <person name="Kang Y.-Q."/>
            <person name="Xiao M."/>
            <person name="Li W.-J."/>
        </authorList>
    </citation>
    <scope>NUCLEOTIDE SEQUENCE [LARGE SCALE GENOMIC DNA]</scope>
    <source>
        <strain evidence="3 4">SYSU K30002</strain>
    </source>
</reference>
<evidence type="ECO:0000256" key="1">
    <source>
        <dbReference type="ARBA" id="ARBA00022801"/>
    </source>
</evidence>
<dbReference type="Gene3D" id="3.40.50.1820">
    <property type="entry name" value="alpha/beta hydrolase"/>
    <property type="match status" value="1"/>
</dbReference>
<dbReference type="EMBL" id="RYYR01000011">
    <property type="protein sequence ID" value="RUL52199.1"/>
    <property type="molecule type" value="Genomic_DNA"/>
</dbReference>
<gene>
    <name evidence="3" type="ORF">EK386_10130</name>
</gene>
<sequence length="311" mass="34933">MALPNLLLKAQQYLQTFNQQPPLHTMTPAEVRKLRATAKKVNLPTNVNLSTITDQWITVRDGEQIKIRLYRPIGEGPFPVIIYYHGGGWVLNSIETSDASCQMLASMTNSIVVSVDYRLAPEYKFPIPMYDAYDVFLWVTKNIQAIHGIPEKISVMGDSAGANLATVVTLQAKQANGPTIASQILLYPVTELTYDSPSYYEFAEGYGLNKKDMEWFGNYYLEEDSQKNNPYVAPLKAKDVTGLPAALIIVAENDVLRDEGIAYGDYLKSSGVYVEQLMAKGLIHSFFTKNEIFQEEIEKTIQTVHSFINQK</sequence>
<protein>
    <submittedName>
        <fullName evidence="3">Alpha/beta hydrolase</fullName>
    </submittedName>
</protein>
<dbReference type="InterPro" id="IPR013094">
    <property type="entry name" value="AB_hydrolase_3"/>
</dbReference>
<dbReference type="InterPro" id="IPR050300">
    <property type="entry name" value="GDXG_lipolytic_enzyme"/>
</dbReference>
<evidence type="ECO:0000259" key="2">
    <source>
        <dbReference type="Pfam" id="PF07859"/>
    </source>
</evidence>
<dbReference type="GO" id="GO:0016787">
    <property type="term" value="F:hydrolase activity"/>
    <property type="evidence" value="ECO:0007669"/>
    <property type="project" value="UniProtKB-KW"/>
</dbReference>
<dbReference type="SUPFAM" id="SSF53474">
    <property type="entry name" value="alpha/beta-Hydrolases"/>
    <property type="match status" value="1"/>
</dbReference>
<proteinExistence type="predicted"/>